<proteinExistence type="predicted"/>
<evidence type="ECO:0000313" key="3">
    <source>
        <dbReference type="Proteomes" id="UP000059680"/>
    </source>
</evidence>
<dbReference type="Gramene" id="Os09t0464066-00">
    <property type="protein sequence ID" value="Os09t0464066-00"/>
    <property type="gene ID" value="Os09g0464066"/>
</dbReference>
<dbReference type="AlphaFoldDB" id="A0A0N7KQY4"/>
<reference evidence="3" key="1">
    <citation type="journal article" date="2005" name="Nature">
        <title>The map-based sequence of the rice genome.</title>
        <authorList>
            <consortium name="International rice genome sequencing project (IRGSP)"/>
            <person name="Matsumoto T."/>
            <person name="Wu J."/>
            <person name="Kanamori H."/>
            <person name="Katayose Y."/>
            <person name="Fujisawa M."/>
            <person name="Namiki N."/>
            <person name="Mizuno H."/>
            <person name="Yamamoto K."/>
            <person name="Antonio B.A."/>
            <person name="Baba T."/>
            <person name="Sakata K."/>
            <person name="Nagamura Y."/>
            <person name="Aoki H."/>
            <person name="Arikawa K."/>
            <person name="Arita K."/>
            <person name="Bito T."/>
            <person name="Chiden Y."/>
            <person name="Fujitsuka N."/>
            <person name="Fukunaka R."/>
            <person name="Hamada M."/>
            <person name="Harada C."/>
            <person name="Hayashi A."/>
            <person name="Hijishita S."/>
            <person name="Honda M."/>
            <person name="Hosokawa S."/>
            <person name="Ichikawa Y."/>
            <person name="Idonuma A."/>
            <person name="Iijima M."/>
            <person name="Ikeda M."/>
            <person name="Ikeno M."/>
            <person name="Ito K."/>
            <person name="Ito S."/>
            <person name="Ito T."/>
            <person name="Ito Y."/>
            <person name="Ito Y."/>
            <person name="Iwabuchi A."/>
            <person name="Kamiya K."/>
            <person name="Karasawa W."/>
            <person name="Kurita K."/>
            <person name="Katagiri S."/>
            <person name="Kikuta A."/>
            <person name="Kobayashi H."/>
            <person name="Kobayashi N."/>
            <person name="Machita K."/>
            <person name="Maehara T."/>
            <person name="Masukawa M."/>
            <person name="Mizubayashi T."/>
            <person name="Mukai Y."/>
            <person name="Nagasaki H."/>
            <person name="Nagata Y."/>
            <person name="Naito S."/>
            <person name="Nakashima M."/>
            <person name="Nakama Y."/>
            <person name="Nakamichi Y."/>
            <person name="Nakamura M."/>
            <person name="Meguro A."/>
            <person name="Negishi M."/>
            <person name="Ohta I."/>
            <person name="Ohta T."/>
            <person name="Okamoto M."/>
            <person name="Ono N."/>
            <person name="Saji S."/>
            <person name="Sakaguchi M."/>
            <person name="Sakai K."/>
            <person name="Shibata M."/>
            <person name="Shimokawa T."/>
            <person name="Song J."/>
            <person name="Takazaki Y."/>
            <person name="Terasawa K."/>
            <person name="Tsugane M."/>
            <person name="Tsuji K."/>
            <person name="Ueda S."/>
            <person name="Waki K."/>
            <person name="Yamagata H."/>
            <person name="Yamamoto M."/>
            <person name="Yamamoto S."/>
            <person name="Yamane H."/>
            <person name="Yoshiki S."/>
            <person name="Yoshihara R."/>
            <person name="Yukawa K."/>
            <person name="Zhong H."/>
            <person name="Yano M."/>
            <person name="Yuan Q."/>
            <person name="Ouyang S."/>
            <person name="Liu J."/>
            <person name="Jones K.M."/>
            <person name="Gansberger K."/>
            <person name="Moffat K."/>
            <person name="Hill J."/>
            <person name="Bera J."/>
            <person name="Fadrosh D."/>
            <person name="Jin S."/>
            <person name="Johri S."/>
            <person name="Kim M."/>
            <person name="Overton L."/>
            <person name="Reardon M."/>
            <person name="Tsitrin T."/>
            <person name="Vuong H."/>
            <person name="Weaver B."/>
            <person name="Ciecko A."/>
            <person name="Tallon L."/>
            <person name="Jackson J."/>
            <person name="Pai G."/>
            <person name="Aken S.V."/>
            <person name="Utterback T."/>
            <person name="Reidmuller S."/>
            <person name="Feldblyum T."/>
            <person name="Hsiao J."/>
            <person name="Zismann V."/>
            <person name="Iobst S."/>
            <person name="de Vazeille A.R."/>
            <person name="Buell C.R."/>
            <person name="Ying K."/>
            <person name="Li Y."/>
            <person name="Lu T."/>
            <person name="Huang Y."/>
            <person name="Zhao Q."/>
            <person name="Feng Q."/>
            <person name="Zhang L."/>
            <person name="Zhu J."/>
            <person name="Weng Q."/>
            <person name="Mu J."/>
            <person name="Lu Y."/>
            <person name="Fan D."/>
            <person name="Liu Y."/>
            <person name="Guan J."/>
            <person name="Zhang Y."/>
            <person name="Yu S."/>
            <person name="Liu X."/>
            <person name="Zhang Y."/>
            <person name="Hong G."/>
            <person name="Han B."/>
            <person name="Choisne N."/>
            <person name="Demange N."/>
            <person name="Orjeda G."/>
            <person name="Samain S."/>
            <person name="Cattolico L."/>
            <person name="Pelletier E."/>
            <person name="Couloux A."/>
            <person name="Segurens B."/>
            <person name="Wincker P."/>
            <person name="D'Hont A."/>
            <person name="Scarpelli C."/>
            <person name="Weissenbach J."/>
            <person name="Salanoubat M."/>
            <person name="Quetier F."/>
            <person name="Yu Y."/>
            <person name="Kim H.R."/>
            <person name="Rambo T."/>
            <person name="Currie J."/>
            <person name="Collura K."/>
            <person name="Luo M."/>
            <person name="Yang T."/>
            <person name="Ammiraju J.S.S."/>
            <person name="Engler F."/>
            <person name="Soderlund C."/>
            <person name="Wing R.A."/>
            <person name="Palmer L.E."/>
            <person name="de la Bastide M."/>
            <person name="Spiegel L."/>
            <person name="Nascimento L."/>
            <person name="Zutavern T."/>
            <person name="O'Shaughnessy A."/>
            <person name="Dike S."/>
            <person name="Dedhia N."/>
            <person name="Preston R."/>
            <person name="Balija V."/>
            <person name="McCombie W.R."/>
            <person name="Chow T."/>
            <person name="Chen H."/>
            <person name="Chung M."/>
            <person name="Chen C."/>
            <person name="Shaw J."/>
            <person name="Wu H."/>
            <person name="Hsiao K."/>
            <person name="Chao Y."/>
            <person name="Chu M."/>
            <person name="Cheng C."/>
            <person name="Hour A."/>
            <person name="Lee P."/>
            <person name="Lin S."/>
            <person name="Lin Y."/>
            <person name="Liou J."/>
            <person name="Liu S."/>
            <person name="Hsing Y."/>
            <person name="Raghuvanshi S."/>
            <person name="Mohanty A."/>
            <person name="Bharti A.K."/>
            <person name="Gaur A."/>
            <person name="Gupta V."/>
            <person name="Kumar D."/>
            <person name="Ravi V."/>
            <person name="Vij S."/>
            <person name="Kapur A."/>
            <person name="Khurana P."/>
            <person name="Khurana P."/>
            <person name="Khurana J.P."/>
            <person name="Tyagi A.K."/>
            <person name="Gaikwad K."/>
            <person name="Singh A."/>
            <person name="Dalal V."/>
            <person name="Srivastava S."/>
            <person name="Dixit A."/>
            <person name="Pal A.K."/>
            <person name="Ghazi I.A."/>
            <person name="Yadav M."/>
            <person name="Pandit A."/>
            <person name="Bhargava A."/>
            <person name="Sureshbabu K."/>
            <person name="Batra K."/>
            <person name="Sharma T.R."/>
            <person name="Mohapatra T."/>
            <person name="Singh N.K."/>
            <person name="Messing J."/>
            <person name="Nelson A.B."/>
            <person name="Fuks G."/>
            <person name="Kavchok S."/>
            <person name="Keizer G."/>
            <person name="Linton E."/>
            <person name="Llaca V."/>
            <person name="Song R."/>
            <person name="Tanyolac B."/>
            <person name="Young S."/>
            <person name="Ho-Il K."/>
            <person name="Hahn J.H."/>
            <person name="Sangsakoo G."/>
            <person name="Vanavichit A."/>
            <person name="de Mattos Luiz.A.T."/>
            <person name="Zimmer P.D."/>
            <person name="Malone G."/>
            <person name="Dellagostin O."/>
            <person name="de Oliveira A.C."/>
            <person name="Bevan M."/>
            <person name="Bancroft I."/>
            <person name="Minx P."/>
            <person name="Cordum H."/>
            <person name="Wilson R."/>
            <person name="Cheng Z."/>
            <person name="Jin W."/>
            <person name="Jiang J."/>
            <person name="Leong S.A."/>
            <person name="Iwama H."/>
            <person name="Gojobori T."/>
            <person name="Itoh T."/>
            <person name="Niimura Y."/>
            <person name="Fujii Y."/>
            <person name="Habara T."/>
            <person name="Sakai H."/>
            <person name="Sato Y."/>
            <person name="Wilson G."/>
            <person name="Kumar K."/>
            <person name="McCouch S."/>
            <person name="Juretic N."/>
            <person name="Hoen D."/>
            <person name="Wright S."/>
            <person name="Bruskiewich R."/>
            <person name="Bureau T."/>
            <person name="Miyao A."/>
            <person name="Hirochika H."/>
            <person name="Nishikawa T."/>
            <person name="Kadowaki K."/>
            <person name="Sugiura M."/>
            <person name="Burr B."/>
            <person name="Sasaki T."/>
        </authorList>
    </citation>
    <scope>NUCLEOTIDE SEQUENCE [LARGE SCALE GENOMIC DNA]</scope>
    <source>
        <strain evidence="3">cv. Nipponbare</strain>
    </source>
</reference>
<organism evidence="2 3">
    <name type="scientific">Oryza sativa subsp. japonica</name>
    <name type="common">Rice</name>
    <dbReference type="NCBI Taxonomy" id="39947"/>
    <lineage>
        <taxon>Eukaryota</taxon>
        <taxon>Viridiplantae</taxon>
        <taxon>Streptophyta</taxon>
        <taxon>Embryophyta</taxon>
        <taxon>Tracheophyta</taxon>
        <taxon>Spermatophyta</taxon>
        <taxon>Magnoliopsida</taxon>
        <taxon>Liliopsida</taxon>
        <taxon>Poales</taxon>
        <taxon>Poaceae</taxon>
        <taxon>BOP clade</taxon>
        <taxon>Oryzoideae</taxon>
        <taxon>Oryzeae</taxon>
        <taxon>Oryzinae</taxon>
        <taxon>Oryza</taxon>
        <taxon>Oryza sativa</taxon>
    </lineage>
</organism>
<name>A0A0N7KQY4_ORYSJ</name>
<sequence>LTDGLDDETAAARRRQGRRRRVRWRAASAGALRLQVDMAEEASAQVVASERPKLELRVRRRRQQPSAELLIARAR</sequence>
<reference evidence="2 3" key="2">
    <citation type="journal article" date="2013" name="Plant Cell Physiol.">
        <title>Rice Annotation Project Database (RAP-DB): an integrative and interactive database for rice genomics.</title>
        <authorList>
            <person name="Sakai H."/>
            <person name="Lee S.S."/>
            <person name="Tanaka T."/>
            <person name="Numa H."/>
            <person name="Kim J."/>
            <person name="Kawahara Y."/>
            <person name="Wakimoto H."/>
            <person name="Yang C.C."/>
            <person name="Iwamoto M."/>
            <person name="Abe T."/>
            <person name="Yamada Y."/>
            <person name="Muto A."/>
            <person name="Inokuchi H."/>
            <person name="Ikemura T."/>
            <person name="Matsumoto T."/>
            <person name="Sasaki T."/>
            <person name="Itoh T."/>
        </authorList>
    </citation>
    <scope>NUCLEOTIDE SEQUENCE [LARGE SCALE GENOMIC DNA]</scope>
    <source>
        <strain evidence="3">cv. Nipponbare</strain>
    </source>
</reference>
<dbReference type="Proteomes" id="UP000059680">
    <property type="component" value="Chromosome 9"/>
</dbReference>
<feature type="non-terminal residue" evidence="2">
    <location>
        <position position="1"/>
    </location>
</feature>
<dbReference type="EMBL" id="AP014965">
    <property type="protein sequence ID" value="BAT08506.1"/>
    <property type="molecule type" value="Genomic_DNA"/>
</dbReference>
<reference evidence="2 3" key="3">
    <citation type="journal article" date="2013" name="Rice">
        <title>Improvement of the Oryza sativa Nipponbare reference genome using next generation sequence and optical map data.</title>
        <authorList>
            <person name="Kawahara Y."/>
            <person name="de la Bastide M."/>
            <person name="Hamilton J.P."/>
            <person name="Kanamori H."/>
            <person name="McCombie W.R."/>
            <person name="Ouyang S."/>
            <person name="Schwartz D.C."/>
            <person name="Tanaka T."/>
            <person name="Wu J."/>
            <person name="Zhou S."/>
            <person name="Childs K.L."/>
            <person name="Davidson R.M."/>
            <person name="Lin H."/>
            <person name="Quesada-Ocampo L."/>
            <person name="Vaillancourt B."/>
            <person name="Sakai H."/>
            <person name="Lee S.S."/>
            <person name="Kim J."/>
            <person name="Numa H."/>
            <person name="Itoh T."/>
            <person name="Buell C.R."/>
            <person name="Matsumoto T."/>
        </authorList>
    </citation>
    <scope>NUCLEOTIDE SEQUENCE [LARGE SCALE GENOMIC DNA]</scope>
    <source>
        <strain evidence="3">cv. Nipponbare</strain>
    </source>
</reference>
<dbReference type="PaxDb" id="39947-A0A0N7KQY4"/>
<keyword evidence="3" id="KW-1185">Reference proteome</keyword>
<feature type="region of interest" description="Disordered" evidence="1">
    <location>
        <begin position="1"/>
        <end position="20"/>
    </location>
</feature>
<gene>
    <name evidence="2" type="ordered locus">Os09g0464066</name>
    <name evidence="2" type="ORF">OSNPB_090464066</name>
</gene>
<dbReference type="InParanoid" id="A0A0N7KQY4"/>
<evidence type="ECO:0000313" key="2">
    <source>
        <dbReference type="EMBL" id="BAT08506.1"/>
    </source>
</evidence>
<evidence type="ECO:0000256" key="1">
    <source>
        <dbReference type="SAM" id="MobiDB-lite"/>
    </source>
</evidence>
<accession>A0A0N7KQY4</accession>
<protein>
    <submittedName>
        <fullName evidence="2">Os09g0464066 protein</fullName>
    </submittedName>
</protein>